<organism evidence="5 6">
    <name type="scientific">Rubinisphaera italica</name>
    <dbReference type="NCBI Taxonomy" id="2527969"/>
    <lineage>
        <taxon>Bacteria</taxon>
        <taxon>Pseudomonadati</taxon>
        <taxon>Planctomycetota</taxon>
        <taxon>Planctomycetia</taxon>
        <taxon>Planctomycetales</taxon>
        <taxon>Planctomycetaceae</taxon>
        <taxon>Rubinisphaera</taxon>
    </lineage>
</organism>
<feature type="transmembrane region" description="Helical" evidence="3">
    <location>
        <begin position="43"/>
        <end position="63"/>
    </location>
</feature>
<keyword evidence="1" id="KW-0479">Metal-binding</keyword>
<name>A0A5C5XH80_9PLAN</name>
<evidence type="ECO:0000256" key="3">
    <source>
        <dbReference type="SAM" id="Phobius"/>
    </source>
</evidence>
<reference evidence="5 6" key="1">
    <citation type="submission" date="2019-02" db="EMBL/GenBank/DDBJ databases">
        <title>Deep-cultivation of Planctomycetes and their phenomic and genomic characterization uncovers novel biology.</title>
        <authorList>
            <person name="Wiegand S."/>
            <person name="Jogler M."/>
            <person name="Boedeker C."/>
            <person name="Pinto D."/>
            <person name="Vollmers J."/>
            <person name="Rivas-Marin E."/>
            <person name="Kohn T."/>
            <person name="Peeters S.H."/>
            <person name="Heuer A."/>
            <person name="Rast P."/>
            <person name="Oberbeckmann S."/>
            <person name="Bunk B."/>
            <person name="Jeske O."/>
            <person name="Meyerdierks A."/>
            <person name="Storesund J.E."/>
            <person name="Kallscheuer N."/>
            <person name="Luecker S."/>
            <person name="Lage O.M."/>
            <person name="Pohl T."/>
            <person name="Merkel B.J."/>
            <person name="Hornburger P."/>
            <person name="Mueller R.-W."/>
            <person name="Bruemmer F."/>
            <person name="Labrenz M."/>
            <person name="Spormann A.M."/>
            <person name="Op Den Camp H."/>
            <person name="Overmann J."/>
            <person name="Amann R."/>
            <person name="Jetten M.S.M."/>
            <person name="Mascher T."/>
            <person name="Medema M.H."/>
            <person name="Devos D.P."/>
            <person name="Kaster A.-K."/>
            <person name="Ovreas L."/>
            <person name="Rohde M."/>
            <person name="Galperin M.Y."/>
            <person name="Jogler C."/>
        </authorList>
    </citation>
    <scope>NUCLEOTIDE SEQUENCE [LARGE SCALE GENOMIC DNA]</scope>
    <source>
        <strain evidence="5 6">Pan54</strain>
    </source>
</reference>
<keyword evidence="3" id="KW-0472">Membrane</keyword>
<keyword evidence="3" id="KW-1133">Transmembrane helix</keyword>
<gene>
    <name evidence="5" type="ORF">Pan54_29250</name>
</gene>
<dbReference type="Proteomes" id="UP000316095">
    <property type="component" value="Unassembled WGS sequence"/>
</dbReference>
<evidence type="ECO:0000259" key="4">
    <source>
        <dbReference type="Pfam" id="PF00149"/>
    </source>
</evidence>
<evidence type="ECO:0000256" key="2">
    <source>
        <dbReference type="ARBA" id="ARBA00022801"/>
    </source>
</evidence>
<dbReference type="GO" id="GO:0008758">
    <property type="term" value="F:UDP-2,3-diacylglucosamine hydrolase activity"/>
    <property type="evidence" value="ECO:0007669"/>
    <property type="project" value="TreeGrafter"/>
</dbReference>
<dbReference type="PANTHER" id="PTHR31302:SF31">
    <property type="entry name" value="PHOSPHODIESTERASE YAEI"/>
    <property type="match status" value="1"/>
</dbReference>
<accession>A0A5C5XH80</accession>
<feature type="transmembrane region" description="Helical" evidence="3">
    <location>
        <begin position="6"/>
        <end position="22"/>
    </location>
</feature>
<dbReference type="InterPro" id="IPR004843">
    <property type="entry name" value="Calcineurin-like_PHP"/>
</dbReference>
<keyword evidence="2" id="KW-0378">Hydrolase</keyword>
<dbReference type="AlphaFoldDB" id="A0A5C5XH80"/>
<dbReference type="EMBL" id="SJPG01000001">
    <property type="protein sequence ID" value="TWT62184.1"/>
    <property type="molecule type" value="Genomic_DNA"/>
</dbReference>
<dbReference type="Pfam" id="PF00149">
    <property type="entry name" value="Metallophos"/>
    <property type="match status" value="1"/>
</dbReference>
<protein>
    <submittedName>
        <fullName evidence="5">Phosphodiesterase YaeI</fullName>
    </submittedName>
</protein>
<dbReference type="SUPFAM" id="SSF56300">
    <property type="entry name" value="Metallo-dependent phosphatases"/>
    <property type="match status" value="1"/>
</dbReference>
<sequence>MEIFTAIGLLFLGVLGNSWFWTSYTNRVYSLPIPSETLDKYRIAHDIGILTVPFALLFSLIRVSMTSHYQIAGIIALPQQNEIWLFTPWLLSGVGLIMLSTTLLKRFLRIKPPGYSVDHREIVHTEQILGQKSRGEGPYQKLLRVPGNQAFSPEFNEKTFTFDRLPAEFSGTKLLHISDVHFLGTIDRPFYELVFEKAQQWSPDMIVFTGDLLDRPEKIEWIDTTFGQMHAPLGCYYILGNHDWHLECDPIRERMAKLGWQLCGEKPEFITKGSGQIAIAGDERPWMGNAPKFNQVDEQTFRMLLSHTPDNIKWARQNQIAFMLSGHNHGGQIKLPILGPVYSPSRYGVHYADGVFHEPPTTLHVSRGVSGKHPLRIGARPEISLLNLERRSD</sequence>
<dbReference type="Gene3D" id="3.60.21.10">
    <property type="match status" value="1"/>
</dbReference>
<dbReference type="GO" id="GO:0046872">
    <property type="term" value="F:metal ion binding"/>
    <property type="evidence" value="ECO:0007669"/>
    <property type="project" value="UniProtKB-KW"/>
</dbReference>
<dbReference type="RefSeq" id="WP_146504070.1">
    <property type="nucleotide sequence ID" value="NZ_SJPG01000001.1"/>
</dbReference>
<dbReference type="CDD" id="cd07385">
    <property type="entry name" value="MPP_YkuE_C"/>
    <property type="match status" value="1"/>
</dbReference>
<keyword evidence="3" id="KW-0812">Transmembrane</keyword>
<evidence type="ECO:0000313" key="5">
    <source>
        <dbReference type="EMBL" id="TWT62184.1"/>
    </source>
</evidence>
<proteinExistence type="predicted"/>
<dbReference type="GO" id="GO:0009245">
    <property type="term" value="P:lipid A biosynthetic process"/>
    <property type="evidence" value="ECO:0007669"/>
    <property type="project" value="TreeGrafter"/>
</dbReference>
<dbReference type="InterPro" id="IPR029052">
    <property type="entry name" value="Metallo-depent_PP-like"/>
</dbReference>
<keyword evidence="6" id="KW-1185">Reference proteome</keyword>
<dbReference type="OrthoDB" id="9780884at2"/>
<dbReference type="InterPro" id="IPR051158">
    <property type="entry name" value="Metallophosphoesterase_sf"/>
</dbReference>
<dbReference type="PANTHER" id="PTHR31302">
    <property type="entry name" value="TRANSMEMBRANE PROTEIN WITH METALLOPHOSPHOESTERASE DOMAIN-RELATED"/>
    <property type="match status" value="1"/>
</dbReference>
<dbReference type="GO" id="GO:0016020">
    <property type="term" value="C:membrane"/>
    <property type="evidence" value="ECO:0007669"/>
    <property type="project" value="GOC"/>
</dbReference>
<evidence type="ECO:0000313" key="6">
    <source>
        <dbReference type="Proteomes" id="UP000316095"/>
    </source>
</evidence>
<feature type="transmembrane region" description="Helical" evidence="3">
    <location>
        <begin position="83"/>
        <end position="104"/>
    </location>
</feature>
<comment type="caution">
    <text evidence="5">The sequence shown here is derived from an EMBL/GenBank/DDBJ whole genome shotgun (WGS) entry which is preliminary data.</text>
</comment>
<evidence type="ECO:0000256" key="1">
    <source>
        <dbReference type="ARBA" id="ARBA00022723"/>
    </source>
</evidence>
<feature type="domain" description="Calcineurin-like phosphoesterase" evidence="4">
    <location>
        <begin position="173"/>
        <end position="329"/>
    </location>
</feature>